<gene>
    <name evidence="7" type="ORF">Cvel_20269</name>
</gene>
<dbReference type="EMBL" id="CDMZ01000892">
    <property type="protein sequence ID" value="CEM23447.1"/>
    <property type="molecule type" value="Genomic_DNA"/>
</dbReference>
<name>A0A0G4G549_9ALVE</name>
<keyword evidence="1" id="KW-0479">Metal-binding</keyword>
<dbReference type="GO" id="GO:0008270">
    <property type="term" value="F:zinc ion binding"/>
    <property type="evidence" value="ECO:0007669"/>
    <property type="project" value="UniProtKB-KW"/>
</dbReference>
<evidence type="ECO:0000256" key="3">
    <source>
        <dbReference type="ARBA" id="ARBA00022833"/>
    </source>
</evidence>
<dbReference type="SUPFAM" id="SSF144232">
    <property type="entry name" value="HIT/MYND zinc finger-like"/>
    <property type="match status" value="1"/>
</dbReference>
<reference evidence="7" key="1">
    <citation type="submission" date="2014-11" db="EMBL/GenBank/DDBJ databases">
        <authorList>
            <person name="Otto D Thomas"/>
            <person name="Naeem Raeece"/>
        </authorList>
    </citation>
    <scope>NUCLEOTIDE SEQUENCE</scope>
</reference>
<evidence type="ECO:0000259" key="6">
    <source>
        <dbReference type="PROSITE" id="PS50865"/>
    </source>
</evidence>
<proteinExistence type="predicted"/>
<feature type="region of interest" description="Disordered" evidence="5">
    <location>
        <begin position="84"/>
        <end position="116"/>
    </location>
</feature>
<keyword evidence="3" id="KW-0862">Zinc</keyword>
<keyword evidence="2 4" id="KW-0863">Zinc-finger</keyword>
<organism evidence="7">
    <name type="scientific">Chromera velia CCMP2878</name>
    <dbReference type="NCBI Taxonomy" id="1169474"/>
    <lineage>
        <taxon>Eukaryota</taxon>
        <taxon>Sar</taxon>
        <taxon>Alveolata</taxon>
        <taxon>Colpodellida</taxon>
        <taxon>Chromeraceae</taxon>
        <taxon>Chromera</taxon>
    </lineage>
</organism>
<evidence type="ECO:0000256" key="5">
    <source>
        <dbReference type="SAM" id="MobiDB-lite"/>
    </source>
</evidence>
<evidence type="ECO:0000313" key="7">
    <source>
        <dbReference type="EMBL" id="CEM23447.1"/>
    </source>
</evidence>
<dbReference type="VEuPathDB" id="CryptoDB:Cvel_20269"/>
<protein>
    <recommendedName>
        <fullName evidence="6">MYND-type domain-containing protein</fullName>
    </recommendedName>
</protein>
<dbReference type="Pfam" id="PF01753">
    <property type="entry name" value="zf-MYND"/>
    <property type="match status" value="1"/>
</dbReference>
<dbReference type="PROSITE" id="PS01360">
    <property type="entry name" value="ZF_MYND_1"/>
    <property type="match status" value="1"/>
</dbReference>
<dbReference type="InterPro" id="IPR002893">
    <property type="entry name" value="Znf_MYND"/>
</dbReference>
<dbReference type="PROSITE" id="PS50865">
    <property type="entry name" value="ZF_MYND_2"/>
    <property type="match status" value="1"/>
</dbReference>
<dbReference type="Gene3D" id="6.10.140.2220">
    <property type="match status" value="1"/>
</dbReference>
<evidence type="ECO:0000256" key="4">
    <source>
        <dbReference type="PROSITE-ProRule" id="PRU00134"/>
    </source>
</evidence>
<dbReference type="AlphaFoldDB" id="A0A0G4G549"/>
<evidence type="ECO:0000256" key="1">
    <source>
        <dbReference type="ARBA" id="ARBA00022723"/>
    </source>
</evidence>
<evidence type="ECO:0000256" key="2">
    <source>
        <dbReference type="ARBA" id="ARBA00022771"/>
    </source>
</evidence>
<accession>A0A0G4G549</accession>
<feature type="domain" description="MYND-type" evidence="6">
    <location>
        <begin position="189"/>
        <end position="227"/>
    </location>
</feature>
<sequence>MAGRLGIDTNPLQHADKLVESPGHHFMKGVRLLRGLRVSFGGKRHSDVSVVLRTVVTASNAVRIQLGLDFFAQAVRASMEVELGHTPDSGVGGRGRGGRRRRDRMEERQPNSSRALTDAANLPPRFAVETLTIRDEGPLAGLSPKPNDSRDRLRFFGPDGTWASVELTHLQDTIQAGSMWWGRVKLGICGWCRVALPGLQKCGGCSSQCYCSKSCAKAAWKEHKAVCKGGSKSATNLAEGKGGE</sequence>